<dbReference type="GO" id="GO:0010181">
    <property type="term" value="F:FMN binding"/>
    <property type="evidence" value="ECO:0007669"/>
    <property type="project" value="TreeGrafter"/>
</dbReference>
<dbReference type="GO" id="GO:0008652">
    <property type="term" value="P:amino acid biosynthetic process"/>
    <property type="evidence" value="ECO:0007669"/>
    <property type="project" value="UniProtKB-KW"/>
</dbReference>
<dbReference type="InterPro" id="IPR035904">
    <property type="entry name" value="Chorismate_synth_AroC_sf"/>
</dbReference>
<dbReference type="GO" id="GO:0009073">
    <property type="term" value="P:aromatic amino acid family biosynthetic process"/>
    <property type="evidence" value="ECO:0007669"/>
    <property type="project" value="UniProtKB-KW"/>
</dbReference>
<dbReference type="NCBIfam" id="NF003793">
    <property type="entry name" value="PRK05382.1"/>
    <property type="match status" value="1"/>
</dbReference>
<feature type="binding site" evidence="11">
    <location>
        <position position="46"/>
    </location>
    <ligand>
        <name>NADP(+)</name>
        <dbReference type="ChEBI" id="CHEBI:58349"/>
    </ligand>
</feature>
<dbReference type="eggNOG" id="COG0082">
    <property type="taxonomic scope" value="Bacteria"/>
</dbReference>
<organism evidence="13 14">
    <name type="scientific">Desulforamulus ruminis (strain ATCC 23193 / DSM 2154 / NCIMB 8452 / DL)</name>
    <name type="common">Desulfotomaculum ruminis</name>
    <dbReference type="NCBI Taxonomy" id="696281"/>
    <lineage>
        <taxon>Bacteria</taxon>
        <taxon>Bacillati</taxon>
        <taxon>Bacillota</taxon>
        <taxon>Clostridia</taxon>
        <taxon>Eubacteriales</taxon>
        <taxon>Peptococcaceae</taxon>
        <taxon>Desulforamulus</taxon>
    </lineage>
</organism>
<evidence type="ECO:0000256" key="2">
    <source>
        <dbReference type="ARBA" id="ARBA00008014"/>
    </source>
</evidence>
<dbReference type="EC" id="4.2.3.5" evidence="3 11"/>
<dbReference type="Gene3D" id="3.60.150.10">
    <property type="entry name" value="Chorismate synthase AroC"/>
    <property type="match status" value="1"/>
</dbReference>
<evidence type="ECO:0000256" key="1">
    <source>
        <dbReference type="ARBA" id="ARBA00005044"/>
    </source>
</evidence>
<evidence type="ECO:0000256" key="7">
    <source>
        <dbReference type="ARBA" id="ARBA00022827"/>
    </source>
</evidence>
<dbReference type="GO" id="GO:0009423">
    <property type="term" value="P:chorismate biosynthetic process"/>
    <property type="evidence" value="ECO:0007669"/>
    <property type="project" value="UniProtKB-UniRule"/>
</dbReference>
<dbReference type="NCBIfam" id="TIGR00033">
    <property type="entry name" value="aroC"/>
    <property type="match status" value="1"/>
</dbReference>
<dbReference type="AlphaFoldDB" id="F6DUE2"/>
<comment type="cofactor">
    <cofactor evidence="11 12">
        <name>FMNH2</name>
        <dbReference type="ChEBI" id="CHEBI:57618"/>
    </cofactor>
    <text evidence="11 12">Reduced FMN (FMNH(2)).</text>
</comment>
<dbReference type="PROSITE" id="PS00788">
    <property type="entry name" value="CHORISMATE_SYNTHASE_2"/>
    <property type="match status" value="1"/>
</dbReference>
<evidence type="ECO:0000256" key="3">
    <source>
        <dbReference type="ARBA" id="ARBA00013036"/>
    </source>
</evidence>
<dbReference type="HOGENOM" id="CLU_034547_2_0_9"/>
<feature type="binding site" evidence="11">
    <location>
        <begin position="250"/>
        <end position="251"/>
    </location>
    <ligand>
        <name>FMN</name>
        <dbReference type="ChEBI" id="CHEBI:58210"/>
    </ligand>
</feature>
<keyword evidence="6 11" id="KW-0288">FMN</keyword>
<reference evidence="14" key="1">
    <citation type="submission" date="2011-05" db="EMBL/GenBank/DDBJ databases">
        <title>Complete sequence of Desulfotomaculum ruminis DSM 2154.</title>
        <authorList>
            <person name="Lucas S."/>
            <person name="Copeland A."/>
            <person name="Lapidus A."/>
            <person name="Cheng J.-F."/>
            <person name="Goodwin L."/>
            <person name="Pitluck S."/>
            <person name="Lu M."/>
            <person name="Detter J.C."/>
            <person name="Han C."/>
            <person name="Tapia R."/>
            <person name="Land M."/>
            <person name="Hauser L."/>
            <person name="Kyrpides N."/>
            <person name="Ivanova N."/>
            <person name="Mikhailova N."/>
            <person name="Pagani I."/>
            <person name="Stams A.J.M."/>
            <person name="Plugge C.M."/>
            <person name="Muyzer G."/>
            <person name="Kuever J."/>
            <person name="Parshina S.N."/>
            <person name="Ivanova A.E."/>
            <person name="Nazina T.N."/>
            <person name="Brambilla E."/>
            <person name="Spring S."/>
            <person name="Klenk H.-P."/>
            <person name="Woyke T."/>
        </authorList>
    </citation>
    <scope>NUCLEOTIDE SEQUENCE [LARGE SCALE GENOMIC DNA]</scope>
    <source>
        <strain evidence="14">ATCC 23193 / DSM 2154 / NCIB 8452 / DL</strain>
    </source>
</reference>
<gene>
    <name evidence="11" type="primary">aroC</name>
    <name evidence="13" type="ordered locus">Desru_3116</name>
</gene>
<evidence type="ECO:0000313" key="13">
    <source>
        <dbReference type="EMBL" id="AEG61327.1"/>
    </source>
</evidence>
<protein>
    <recommendedName>
        <fullName evidence="3 11">Chorismate synthase</fullName>
        <shortName evidence="11">CS</shortName>
        <ecNumber evidence="3 11">4.2.3.5</ecNumber>
    </recommendedName>
    <alternativeName>
        <fullName evidence="11">5-enolpyruvylshikimate-3-phosphate phospholyase</fullName>
    </alternativeName>
</protein>
<dbReference type="GO" id="GO:0005829">
    <property type="term" value="C:cytosol"/>
    <property type="evidence" value="ECO:0007669"/>
    <property type="project" value="TreeGrafter"/>
</dbReference>
<feature type="binding site" evidence="11">
    <location>
        <position position="336"/>
    </location>
    <ligand>
        <name>FMN</name>
        <dbReference type="ChEBI" id="CHEBI:58210"/>
    </ligand>
</feature>
<proteinExistence type="inferred from homology"/>
<dbReference type="CDD" id="cd07304">
    <property type="entry name" value="Chorismate_synthase"/>
    <property type="match status" value="1"/>
</dbReference>
<reference evidence="13 14" key="2">
    <citation type="journal article" date="2012" name="Stand. Genomic Sci.">
        <title>Complete genome sequence of the sulfate-reducing firmicute Desulfotomaculum ruminis type strain (DL(T)).</title>
        <authorList>
            <person name="Spring S."/>
            <person name="Visser M."/>
            <person name="Lu M."/>
            <person name="Copeland A."/>
            <person name="Lapidus A."/>
            <person name="Lucas S."/>
            <person name="Cheng J.F."/>
            <person name="Han C."/>
            <person name="Tapia R."/>
            <person name="Goodwin L.A."/>
            <person name="Pitluck S."/>
            <person name="Ivanova N."/>
            <person name="Land M."/>
            <person name="Hauser L."/>
            <person name="Larimer F."/>
            <person name="Rohde M."/>
            <person name="Goker M."/>
            <person name="Detter J.C."/>
            <person name="Kyrpides N.C."/>
            <person name="Woyke T."/>
            <person name="Schaap P.J."/>
            <person name="Plugge C.M."/>
            <person name="Muyzer G."/>
            <person name="Kuever J."/>
            <person name="Pereira I.A."/>
            <person name="Parshina S.N."/>
            <person name="Bernier-Latmani R."/>
            <person name="Stams A.J."/>
            <person name="Klenk H.P."/>
        </authorList>
    </citation>
    <scope>NUCLEOTIDE SEQUENCE [LARGE SCALE GENOMIC DNA]</scope>
    <source>
        <strain evidence="14">ATCC 23193 / DSM 2154 / NCIB 8452 / DL</strain>
    </source>
</reference>
<feature type="binding site" evidence="11">
    <location>
        <position position="295"/>
    </location>
    <ligand>
        <name>FMN</name>
        <dbReference type="ChEBI" id="CHEBI:58210"/>
    </ligand>
</feature>
<evidence type="ECO:0000256" key="12">
    <source>
        <dbReference type="RuleBase" id="RU000605"/>
    </source>
</evidence>
<evidence type="ECO:0000313" key="14">
    <source>
        <dbReference type="Proteomes" id="UP000009234"/>
    </source>
</evidence>
<evidence type="ECO:0000256" key="10">
    <source>
        <dbReference type="ARBA" id="ARBA00023239"/>
    </source>
</evidence>
<dbReference type="RefSeq" id="WP_013843078.1">
    <property type="nucleotide sequence ID" value="NC_015589.1"/>
</dbReference>
<evidence type="ECO:0000256" key="5">
    <source>
        <dbReference type="ARBA" id="ARBA00022630"/>
    </source>
</evidence>
<keyword evidence="5 11" id="KW-0285">Flavoprotein</keyword>
<keyword evidence="9 11" id="KW-0057">Aromatic amino acid biosynthesis</keyword>
<keyword evidence="8 11" id="KW-0521">NADP</keyword>
<comment type="catalytic activity">
    <reaction evidence="11 12">
        <text>5-O-(1-carboxyvinyl)-3-phosphoshikimate = chorismate + phosphate</text>
        <dbReference type="Rhea" id="RHEA:21020"/>
        <dbReference type="ChEBI" id="CHEBI:29748"/>
        <dbReference type="ChEBI" id="CHEBI:43474"/>
        <dbReference type="ChEBI" id="CHEBI:57701"/>
        <dbReference type="EC" id="4.2.3.5"/>
    </reaction>
</comment>
<feature type="binding site" evidence="11">
    <location>
        <position position="40"/>
    </location>
    <ligand>
        <name>NADP(+)</name>
        <dbReference type="ChEBI" id="CHEBI:58349"/>
    </ligand>
</feature>
<dbReference type="PROSITE" id="PS00787">
    <property type="entry name" value="CHORISMATE_SYNTHASE_1"/>
    <property type="match status" value="1"/>
</dbReference>
<accession>F6DUE2</accession>
<evidence type="ECO:0000256" key="6">
    <source>
        <dbReference type="ARBA" id="ARBA00022643"/>
    </source>
</evidence>
<sequence length="387" mass="41809">MLRFLTAGESHGPVLTAIVEGMVAGLPLSREYVNRQLARRQGGYGRGGRMKIEQDQADFLSGVRGGLTTGSPITLQVVNKDWANWSEIMAPGPEARLEERVVTRPRPGHADLAGAIKYNQQDIRNILERSSARETAVRVAVGTIARALLAELGIQMTGWVRRIGSVEAVLEEEQTADQLRELAGASQLLCPDGQAEAAMIREIDRARGNGDSLGGVFEIRVDHVPAGLGSHVQWDRKLDSRLAGALMSIQAIKGVEIGLGFGAAAVPGSQVHDEIFYSPEKSYYRATNRAGGIEGGISNGEPLVVRAAMKPIPTLYKPLRSVDTGSKEPFTASVERSDACAVPAACVVGEAVVAWEIAVAILEKFGGDSLRELRERVDQWRSWIRQV</sequence>
<keyword evidence="14" id="KW-1185">Reference proteome</keyword>
<dbReference type="Pfam" id="PF01264">
    <property type="entry name" value="Chorismate_synt"/>
    <property type="match status" value="1"/>
</dbReference>
<dbReference type="STRING" id="696281.Desru_3116"/>
<comment type="function">
    <text evidence="11">Catalyzes the anti-1,4-elimination of the C-3 phosphate and the C-6 proR hydrogen from 5-enolpyruvylshikimate-3-phosphate (EPSP) to yield chorismate, which is the branch point compound that serves as the starting substrate for the three terminal pathways of aromatic amino acid biosynthesis. This reaction introduces a second double bond into the aromatic ring system.</text>
</comment>
<keyword evidence="10 11" id="KW-0456">Lyase</keyword>
<dbReference type="PANTHER" id="PTHR21085">
    <property type="entry name" value="CHORISMATE SYNTHASE"/>
    <property type="match status" value="1"/>
</dbReference>
<comment type="subunit">
    <text evidence="11">Homotetramer.</text>
</comment>
<evidence type="ECO:0000256" key="11">
    <source>
        <dbReference type="HAMAP-Rule" id="MF_00300"/>
    </source>
</evidence>
<dbReference type="InterPro" id="IPR020541">
    <property type="entry name" value="Chorismate_synthase_CS"/>
</dbReference>
<keyword evidence="7 11" id="KW-0274">FAD</keyword>
<name>F6DUE2_DESRL</name>
<dbReference type="UniPathway" id="UPA00053">
    <property type="reaction ID" value="UER00090"/>
</dbReference>
<feature type="binding site" evidence="11">
    <location>
        <begin position="129"/>
        <end position="131"/>
    </location>
    <ligand>
        <name>FMN</name>
        <dbReference type="ChEBI" id="CHEBI:58210"/>
    </ligand>
</feature>
<dbReference type="EMBL" id="CP002780">
    <property type="protein sequence ID" value="AEG61327.1"/>
    <property type="molecule type" value="Genomic_DNA"/>
</dbReference>
<evidence type="ECO:0000256" key="9">
    <source>
        <dbReference type="ARBA" id="ARBA00023141"/>
    </source>
</evidence>
<comment type="similarity">
    <text evidence="2 11 12">Belongs to the chorismate synthase family.</text>
</comment>
<dbReference type="OrthoDB" id="9771806at2"/>
<comment type="pathway">
    <text evidence="1 11 12">Metabolic intermediate biosynthesis; chorismate biosynthesis; chorismate from D-erythrose 4-phosphate and phosphoenolpyruvate: step 7/7.</text>
</comment>
<dbReference type="HAMAP" id="MF_00300">
    <property type="entry name" value="Chorismate_synth"/>
    <property type="match status" value="1"/>
</dbReference>
<dbReference type="SUPFAM" id="SSF103263">
    <property type="entry name" value="Chorismate synthase, AroC"/>
    <property type="match status" value="1"/>
</dbReference>
<dbReference type="GO" id="GO:0004107">
    <property type="term" value="F:chorismate synthase activity"/>
    <property type="evidence" value="ECO:0007669"/>
    <property type="project" value="UniProtKB-UniRule"/>
</dbReference>
<dbReference type="KEGG" id="dru:Desru_3116"/>
<evidence type="ECO:0000256" key="8">
    <source>
        <dbReference type="ARBA" id="ARBA00022857"/>
    </source>
</evidence>
<dbReference type="Proteomes" id="UP000009234">
    <property type="component" value="Chromosome"/>
</dbReference>
<evidence type="ECO:0000256" key="4">
    <source>
        <dbReference type="ARBA" id="ARBA00022605"/>
    </source>
</evidence>
<feature type="binding site" evidence="11">
    <location>
        <begin position="310"/>
        <end position="314"/>
    </location>
    <ligand>
        <name>FMN</name>
        <dbReference type="ChEBI" id="CHEBI:58210"/>
    </ligand>
</feature>
<dbReference type="PIRSF" id="PIRSF001456">
    <property type="entry name" value="Chorismate_synth"/>
    <property type="match status" value="1"/>
</dbReference>
<keyword evidence="4 11" id="KW-0028">Amino-acid biosynthesis</keyword>
<dbReference type="FunFam" id="3.60.150.10:FF:000002">
    <property type="entry name" value="Chorismate synthase"/>
    <property type="match status" value="1"/>
</dbReference>
<dbReference type="InterPro" id="IPR000453">
    <property type="entry name" value="Chorismate_synth"/>
</dbReference>
<dbReference type="PANTHER" id="PTHR21085:SF0">
    <property type="entry name" value="CHORISMATE SYNTHASE"/>
    <property type="match status" value="1"/>
</dbReference>